<reference evidence="8" key="1">
    <citation type="journal article" date="2014" name="Gene">
        <title>Genome-guided analysis of transformation efficiency and carbon dioxide assimilation by Moorella thermoacetica Y72.</title>
        <authorList>
            <person name="Tsukahara K."/>
            <person name="Kita A."/>
            <person name="Nakashimada Y."/>
            <person name="Hoshino T."/>
            <person name="Murakami K."/>
        </authorList>
    </citation>
    <scope>NUCLEOTIDE SEQUENCE [LARGE SCALE GENOMIC DNA]</scope>
    <source>
        <strain evidence="8">Y72</strain>
    </source>
</reference>
<feature type="transmembrane region" description="Helical" evidence="7">
    <location>
        <begin position="192"/>
        <end position="210"/>
    </location>
</feature>
<evidence type="ECO:0000256" key="5">
    <source>
        <dbReference type="ARBA" id="ARBA00023136"/>
    </source>
</evidence>
<comment type="similarity">
    <text evidence="2 6">Belongs to the ABC-3 integral membrane protein family.</text>
</comment>
<dbReference type="RefSeq" id="WP_011392445.1">
    <property type="nucleotide sequence ID" value="NZ_DF238840.1"/>
</dbReference>
<dbReference type="PANTHER" id="PTHR30477">
    <property type="entry name" value="ABC-TRANSPORTER METAL-BINDING PROTEIN"/>
    <property type="match status" value="1"/>
</dbReference>
<evidence type="ECO:0000256" key="4">
    <source>
        <dbReference type="ARBA" id="ARBA00022989"/>
    </source>
</evidence>
<feature type="transmembrane region" description="Helical" evidence="7">
    <location>
        <begin position="12"/>
        <end position="32"/>
    </location>
</feature>
<dbReference type="GeneID" id="45616960"/>
<evidence type="ECO:0000256" key="3">
    <source>
        <dbReference type="ARBA" id="ARBA00022692"/>
    </source>
</evidence>
<evidence type="ECO:0000256" key="2">
    <source>
        <dbReference type="ARBA" id="ARBA00008034"/>
    </source>
</evidence>
<evidence type="ECO:0000256" key="1">
    <source>
        <dbReference type="ARBA" id="ARBA00004141"/>
    </source>
</evidence>
<dbReference type="AlphaFoldDB" id="A0A0S6UGP2"/>
<feature type="transmembrane region" description="Helical" evidence="7">
    <location>
        <begin position="244"/>
        <end position="261"/>
    </location>
</feature>
<dbReference type="Gene3D" id="1.10.3470.10">
    <property type="entry name" value="ABC transporter involved in vitamin B12 uptake, BtuC"/>
    <property type="match status" value="1"/>
</dbReference>
<dbReference type="Pfam" id="PF00950">
    <property type="entry name" value="ABC-3"/>
    <property type="match status" value="1"/>
</dbReference>
<dbReference type="GO" id="GO:0055085">
    <property type="term" value="P:transmembrane transport"/>
    <property type="evidence" value="ECO:0007669"/>
    <property type="project" value="InterPro"/>
</dbReference>
<organism evidence="8">
    <name type="scientific">Moorella thermoacetica Y72</name>
    <dbReference type="NCBI Taxonomy" id="1325331"/>
    <lineage>
        <taxon>Bacteria</taxon>
        <taxon>Bacillati</taxon>
        <taxon>Bacillota</taxon>
        <taxon>Clostridia</taxon>
        <taxon>Neomoorellales</taxon>
        <taxon>Neomoorellaceae</taxon>
        <taxon>Neomoorella</taxon>
    </lineage>
</organism>
<dbReference type="EMBL" id="DF238840">
    <property type="protein sequence ID" value="GAF26662.1"/>
    <property type="molecule type" value="Genomic_DNA"/>
</dbReference>
<keyword evidence="4 7" id="KW-1133">Transmembrane helix</keyword>
<feature type="transmembrane region" description="Helical" evidence="7">
    <location>
        <begin position="90"/>
        <end position="111"/>
    </location>
</feature>
<evidence type="ECO:0000256" key="7">
    <source>
        <dbReference type="SAM" id="Phobius"/>
    </source>
</evidence>
<dbReference type="InterPro" id="IPR001626">
    <property type="entry name" value="ABC_TroCD"/>
</dbReference>
<dbReference type="SUPFAM" id="SSF81345">
    <property type="entry name" value="ABC transporter involved in vitamin B12 uptake, BtuC"/>
    <property type="match status" value="1"/>
</dbReference>
<gene>
    <name evidence="8" type="ORF">MTY_2002</name>
</gene>
<evidence type="ECO:0000313" key="8">
    <source>
        <dbReference type="EMBL" id="GAF26662.1"/>
    </source>
</evidence>
<keyword evidence="5 7" id="KW-0472">Membrane</keyword>
<feature type="transmembrane region" description="Helical" evidence="7">
    <location>
        <begin position="217"/>
        <end position="238"/>
    </location>
</feature>
<feature type="transmembrane region" description="Helical" evidence="7">
    <location>
        <begin position="164"/>
        <end position="186"/>
    </location>
</feature>
<keyword evidence="3 6" id="KW-0812">Transmembrane</keyword>
<sequence>MAVWGYAFFQRALAAGLLVGLVCALVSFFVVLKRLAFIGTGIAHSTFGGLALGLALGVNPLVPAGAVALVTAWSIGLLSQKGHLHEDTAIGIVFSAAMALGVVILGFYRGYGDVFSYLFGNILAVTGSDLMILAVSALLVTAFIAFFFRDLLALAFDEETARATGLPVTPLYLGLLTGIALAVVVAVKSVGIILASALLVIPAATGYQLADNYRSMLLFTLGSSLLAVMVGLFLSFYLNLPSGAAIVLVATLFFLFSLIPGRRKGLG</sequence>
<dbReference type="InterPro" id="IPR037294">
    <property type="entry name" value="ABC_BtuC-like"/>
</dbReference>
<proteinExistence type="inferred from homology"/>
<dbReference type="GO" id="GO:0010043">
    <property type="term" value="P:response to zinc ion"/>
    <property type="evidence" value="ECO:0007669"/>
    <property type="project" value="TreeGrafter"/>
</dbReference>
<dbReference type="GO" id="GO:0043190">
    <property type="term" value="C:ATP-binding cassette (ABC) transporter complex"/>
    <property type="evidence" value="ECO:0007669"/>
    <property type="project" value="InterPro"/>
</dbReference>
<protein>
    <submittedName>
        <fullName evidence="8">ABC-type Mn2+/Zn2+ transport systems, permease components</fullName>
    </submittedName>
</protein>
<accession>A0A0S6UGP2</accession>
<dbReference type="Proteomes" id="UP000063718">
    <property type="component" value="Unassembled WGS sequence"/>
</dbReference>
<evidence type="ECO:0000256" key="6">
    <source>
        <dbReference type="RuleBase" id="RU003943"/>
    </source>
</evidence>
<name>A0A0S6UGP2_NEOTH</name>
<dbReference type="CDD" id="cd06550">
    <property type="entry name" value="TM_ABC_iron-siderophores_like"/>
    <property type="match status" value="1"/>
</dbReference>
<feature type="transmembrane region" description="Helical" evidence="7">
    <location>
        <begin position="131"/>
        <end position="152"/>
    </location>
</feature>
<keyword evidence="6" id="KW-0813">Transport</keyword>
<dbReference type="PANTHER" id="PTHR30477:SF0">
    <property type="entry name" value="METAL TRANSPORT SYSTEM MEMBRANE PROTEIN TM_0125-RELATED"/>
    <property type="match status" value="1"/>
</dbReference>
<comment type="subcellular location">
    <subcellularLocation>
        <location evidence="6">Cell membrane</location>
        <topology evidence="6">Multi-pass membrane protein</topology>
    </subcellularLocation>
    <subcellularLocation>
        <location evidence="1">Membrane</location>
        <topology evidence="1">Multi-pass membrane protein</topology>
    </subcellularLocation>
</comment>